<keyword evidence="1" id="KW-0732">Signal</keyword>
<dbReference type="KEGG" id="dko:I596_891"/>
<accession>A0A167GP10</accession>
<feature type="signal peptide" evidence="1">
    <location>
        <begin position="1"/>
        <end position="33"/>
    </location>
</feature>
<dbReference type="Proteomes" id="UP000076830">
    <property type="component" value="Chromosome"/>
</dbReference>
<reference evidence="2 3" key="1">
    <citation type="submission" date="2016-04" db="EMBL/GenBank/DDBJ databases">
        <title>Complete genome sequence of Dokdonella koreensis DS-123T.</title>
        <authorList>
            <person name="Kim J.F."/>
            <person name="Lee H."/>
            <person name="Kwak M.-J."/>
        </authorList>
    </citation>
    <scope>NUCLEOTIDE SEQUENCE [LARGE SCALE GENOMIC DNA]</scope>
    <source>
        <strain evidence="2 3">DS-123</strain>
    </source>
</reference>
<feature type="chain" id="PRO_5007887066" description="Transporter" evidence="1">
    <location>
        <begin position="34"/>
        <end position="291"/>
    </location>
</feature>
<dbReference type="STRING" id="1300342.I596_891"/>
<gene>
    <name evidence="2" type="ORF">I596_891</name>
</gene>
<keyword evidence="3" id="KW-1185">Reference proteome</keyword>
<evidence type="ECO:0000256" key="1">
    <source>
        <dbReference type="SAM" id="SignalP"/>
    </source>
</evidence>
<sequence length="291" mass="32421">MRSTQGTLRASRCGLAVRVACALALGHGGSAAAQITFDVIGPHEYELPVDFDPFNVFVQYGMVQEDDRLFNRNGDRTDGSGAQRIVGMSKYVRFWSPESNRNIGVAWEVIVPEVAIRNRSLADADDRHVSGIGDPLTGFAIWYKPAANATLGFQSFVQIPVGTEKVSDTNWKNLSSFFWDWRITDKLGWTGDAGIVWQTRRDNGIRPGLSWHTNHRFGWRASQHLEPFLAVDAEYLEARDGAPSAHVIDAGPGLMIHTFANQSISLRYSTSVDGRNHSVNDSFNIKYAYVW</sequence>
<dbReference type="RefSeq" id="WP_067644615.1">
    <property type="nucleotide sequence ID" value="NZ_CP015249.1"/>
</dbReference>
<dbReference type="OrthoDB" id="5981827at2"/>
<dbReference type="EMBL" id="CP015249">
    <property type="protein sequence ID" value="ANB16922.1"/>
    <property type="molecule type" value="Genomic_DNA"/>
</dbReference>
<proteinExistence type="predicted"/>
<dbReference type="PATRIC" id="fig|1300342.3.peg.872"/>
<organism evidence="2 3">
    <name type="scientific">Dokdonella koreensis DS-123</name>
    <dbReference type="NCBI Taxonomy" id="1300342"/>
    <lineage>
        <taxon>Bacteria</taxon>
        <taxon>Pseudomonadati</taxon>
        <taxon>Pseudomonadota</taxon>
        <taxon>Gammaproteobacteria</taxon>
        <taxon>Lysobacterales</taxon>
        <taxon>Rhodanobacteraceae</taxon>
        <taxon>Dokdonella</taxon>
    </lineage>
</organism>
<protein>
    <recommendedName>
        <fullName evidence="4">Transporter</fullName>
    </recommendedName>
</protein>
<evidence type="ECO:0000313" key="2">
    <source>
        <dbReference type="EMBL" id="ANB16922.1"/>
    </source>
</evidence>
<evidence type="ECO:0008006" key="4">
    <source>
        <dbReference type="Google" id="ProtNLM"/>
    </source>
</evidence>
<dbReference type="AlphaFoldDB" id="A0A167GP10"/>
<evidence type="ECO:0000313" key="3">
    <source>
        <dbReference type="Proteomes" id="UP000076830"/>
    </source>
</evidence>
<name>A0A167GP10_9GAMM</name>